<accession>A0A4Q9PY99</accession>
<keyword evidence="3" id="KW-1185">Reference proteome</keyword>
<name>A0A4Q9PY99_9APHY</name>
<reference evidence="2 3" key="1">
    <citation type="submission" date="2019-01" db="EMBL/GenBank/DDBJ databases">
        <title>Draft genome sequences of three monokaryotic isolates of the white-rot basidiomycete fungus Dichomitus squalens.</title>
        <authorList>
            <consortium name="DOE Joint Genome Institute"/>
            <person name="Lopez S.C."/>
            <person name="Andreopoulos B."/>
            <person name="Pangilinan J."/>
            <person name="Lipzen A."/>
            <person name="Riley R."/>
            <person name="Ahrendt S."/>
            <person name="Ng V."/>
            <person name="Barry K."/>
            <person name="Daum C."/>
            <person name="Grigoriev I.V."/>
            <person name="Hilden K.S."/>
            <person name="Makela M.R."/>
            <person name="de Vries R.P."/>
        </authorList>
    </citation>
    <scope>NUCLEOTIDE SEQUENCE [LARGE SCALE GENOMIC DNA]</scope>
    <source>
        <strain evidence="2 3">CBS 464.89</strain>
    </source>
</reference>
<organism evidence="2 3">
    <name type="scientific">Dichomitus squalens</name>
    <dbReference type="NCBI Taxonomy" id="114155"/>
    <lineage>
        <taxon>Eukaryota</taxon>
        <taxon>Fungi</taxon>
        <taxon>Dikarya</taxon>
        <taxon>Basidiomycota</taxon>
        <taxon>Agaricomycotina</taxon>
        <taxon>Agaricomycetes</taxon>
        <taxon>Polyporales</taxon>
        <taxon>Polyporaceae</taxon>
        <taxon>Dichomitus</taxon>
    </lineage>
</organism>
<sequence length="125" mass="13916">MHTDDRNSAQATVWRQESPPLRTWDGSMDYCARCCPDLSCPSTSTKGTRSGRRGGEHPGCLRDHRGTAMASFAAGNFPEGTEKRSVPEGTYVFVRRHANGPSERLLHQEPADGLMLKRTRNALWD</sequence>
<proteinExistence type="predicted"/>
<feature type="region of interest" description="Disordered" evidence="1">
    <location>
        <begin position="1"/>
        <end position="20"/>
    </location>
</feature>
<evidence type="ECO:0000313" key="2">
    <source>
        <dbReference type="EMBL" id="TBU59747.1"/>
    </source>
</evidence>
<dbReference type="EMBL" id="ML145110">
    <property type="protein sequence ID" value="TBU59747.1"/>
    <property type="molecule type" value="Genomic_DNA"/>
</dbReference>
<dbReference type="AlphaFoldDB" id="A0A4Q9PY99"/>
<dbReference type="Proteomes" id="UP000292082">
    <property type="component" value="Unassembled WGS sequence"/>
</dbReference>
<gene>
    <name evidence="2" type="ORF">BD310DRAFT_924103</name>
</gene>
<protein>
    <submittedName>
        <fullName evidence="2">Uncharacterized protein</fullName>
    </submittedName>
</protein>
<evidence type="ECO:0000313" key="3">
    <source>
        <dbReference type="Proteomes" id="UP000292082"/>
    </source>
</evidence>
<evidence type="ECO:0000256" key="1">
    <source>
        <dbReference type="SAM" id="MobiDB-lite"/>
    </source>
</evidence>